<feature type="compositionally biased region" description="Basic and acidic residues" evidence="2">
    <location>
        <begin position="522"/>
        <end position="543"/>
    </location>
</feature>
<protein>
    <submittedName>
        <fullName evidence="4">Uncharacterized protein LOC103514447</fullName>
    </submittedName>
</protein>
<feature type="region of interest" description="Disordered" evidence="2">
    <location>
        <begin position="910"/>
        <end position="934"/>
    </location>
</feature>
<dbReference type="GeneID" id="103514447"/>
<feature type="compositionally biased region" description="Basic and acidic residues" evidence="2">
    <location>
        <begin position="486"/>
        <end position="500"/>
    </location>
</feature>
<gene>
    <name evidence="4" type="primary">LOC103514447</name>
</gene>
<keyword evidence="3" id="KW-1185">Reference proteome</keyword>
<feature type="compositionally biased region" description="Polar residues" evidence="2">
    <location>
        <begin position="544"/>
        <end position="554"/>
    </location>
</feature>
<feature type="region of interest" description="Disordered" evidence="2">
    <location>
        <begin position="1295"/>
        <end position="1314"/>
    </location>
</feature>
<proteinExistence type="predicted"/>
<feature type="region of interest" description="Disordered" evidence="2">
    <location>
        <begin position="386"/>
        <end position="427"/>
    </location>
</feature>
<feature type="compositionally biased region" description="Acidic residues" evidence="2">
    <location>
        <begin position="1131"/>
        <end position="1150"/>
    </location>
</feature>
<feature type="compositionally biased region" description="Basic and acidic residues" evidence="2">
    <location>
        <begin position="279"/>
        <end position="291"/>
    </location>
</feature>
<dbReference type="RefSeq" id="XP_026683223.1">
    <property type="nucleotide sequence ID" value="XM_026827422.1"/>
</dbReference>
<feature type="coiled-coil region" evidence="1">
    <location>
        <begin position="703"/>
        <end position="790"/>
    </location>
</feature>
<name>A0A3Q0J8D1_DIACI</name>
<feature type="region of interest" description="Disordered" evidence="2">
    <location>
        <begin position="1240"/>
        <end position="1263"/>
    </location>
</feature>
<feature type="region of interest" description="Disordered" evidence="2">
    <location>
        <begin position="279"/>
        <end position="370"/>
    </location>
</feature>
<accession>A0A3Q0J8D1</accession>
<evidence type="ECO:0000313" key="3">
    <source>
        <dbReference type="Proteomes" id="UP000079169"/>
    </source>
</evidence>
<feature type="compositionally biased region" description="Basic and acidic residues" evidence="2">
    <location>
        <begin position="1240"/>
        <end position="1257"/>
    </location>
</feature>
<feature type="region of interest" description="Disordered" evidence="2">
    <location>
        <begin position="1119"/>
        <end position="1166"/>
    </location>
</feature>
<reference evidence="4" key="1">
    <citation type="submission" date="2025-08" db="UniProtKB">
        <authorList>
            <consortium name="RefSeq"/>
        </authorList>
    </citation>
    <scope>IDENTIFICATION</scope>
</reference>
<dbReference type="KEGG" id="dci:103514447"/>
<evidence type="ECO:0000313" key="4">
    <source>
        <dbReference type="RefSeq" id="XP_026683223.1"/>
    </source>
</evidence>
<feature type="compositionally biased region" description="Polar residues" evidence="2">
    <location>
        <begin position="1121"/>
        <end position="1130"/>
    </location>
</feature>
<feature type="coiled-coil region" evidence="1">
    <location>
        <begin position="998"/>
        <end position="1039"/>
    </location>
</feature>
<feature type="coiled-coil region" evidence="1">
    <location>
        <begin position="33"/>
        <end position="120"/>
    </location>
</feature>
<feature type="compositionally biased region" description="Polar residues" evidence="2">
    <location>
        <begin position="404"/>
        <end position="423"/>
    </location>
</feature>
<evidence type="ECO:0000256" key="2">
    <source>
        <dbReference type="SAM" id="MobiDB-lite"/>
    </source>
</evidence>
<feature type="compositionally biased region" description="Basic and acidic residues" evidence="2">
    <location>
        <begin position="1295"/>
        <end position="1304"/>
    </location>
</feature>
<organism evidence="3 4">
    <name type="scientific">Diaphorina citri</name>
    <name type="common">Asian citrus psyllid</name>
    <dbReference type="NCBI Taxonomy" id="121845"/>
    <lineage>
        <taxon>Eukaryota</taxon>
        <taxon>Metazoa</taxon>
        <taxon>Ecdysozoa</taxon>
        <taxon>Arthropoda</taxon>
        <taxon>Hexapoda</taxon>
        <taxon>Insecta</taxon>
        <taxon>Pterygota</taxon>
        <taxon>Neoptera</taxon>
        <taxon>Paraneoptera</taxon>
        <taxon>Hemiptera</taxon>
        <taxon>Sternorrhyncha</taxon>
        <taxon>Psylloidea</taxon>
        <taxon>Psyllidae</taxon>
        <taxon>Diaphorininae</taxon>
        <taxon>Diaphorina</taxon>
    </lineage>
</organism>
<dbReference type="PaxDb" id="121845-A0A3Q0J8D1"/>
<feature type="compositionally biased region" description="Basic and acidic residues" evidence="2">
    <location>
        <begin position="327"/>
        <end position="351"/>
    </location>
</feature>
<feature type="region of interest" description="Disordered" evidence="2">
    <location>
        <begin position="472"/>
        <end position="557"/>
    </location>
</feature>
<evidence type="ECO:0000256" key="1">
    <source>
        <dbReference type="SAM" id="Coils"/>
    </source>
</evidence>
<dbReference type="Proteomes" id="UP000079169">
    <property type="component" value="Unplaced"/>
</dbReference>
<keyword evidence="1" id="KW-0175">Coiled coil</keyword>
<feature type="compositionally biased region" description="Polar residues" evidence="2">
    <location>
        <begin position="355"/>
        <end position="370"/>
    </location>
</feature>
<feature type="region of interest" description="Disordered" evidence="2">
    <location>
        <begin position="240"/>
        <end position="265"/>
    </location>
</feature>
<sequence length="1314" mass="150153">MEITVGKYISVSDLKTRLKDVEKKLLESPEEIKIEYEKQMTNYKKLRELYEQRAAAAELEHKTMIEKELAKNALLEAKLKEIQEEIQAQLEKYKENKKQILEMEKNIQLKDDEINNLNENLTSSLAENHILNSQMTLVNNLFSNMLINPMINLDMLIKLIQDNYLLIIDLINNHEINDTVSLLVDLEKKIDQETLAIQNDKQLKQLENYETPMSSAMVEAVESNQTSTSKDSANIQLDHAETNTNEESPADQDETNSTTTLDKSHIQKEITRIKVVAEHISTEDKPEDKANLNEPSPCETSDEKDIVKGNVVDYEATKQTRTESPSEEQKSKQLIRQDRITEETDESRPFESAECSRTSQPEVENHISNTDTIETAYSEMSEPIEELHTERLSTETLQREPITSVPTATSNTTLPSEPSVSRTRTPEEILEARNARLKRLEDQCKNLFHKMSLTSQRSDTLSERLEELHDYYGTSNERHSPRRHREGSQDSDDTRLRSPENEPLSGVSANVPDSQESDDPGDIGRVHSQESDDTRRRSAETNESHSGVSGNVSDLQDRIDTRLKSSPEINECTSAVSAVSEESSGLRSVDAIRPVLNHDEMTRRNVEAESRADAVVQDRIDTRLKSSPGINECTSAVSAVSEESSGLRSVDAIRPVLNHDEMTRRNVEAESRADAVVQGDVSDLKTRLKDVEKKLLESPEEIKIEYEKQMTNYKKLRELYEQRAAAAELEHKTMIEKELAKNALLEAKLKEIQEEIQAQLEKYKENKKQILEMEKNIQLKDDEINNLNENLTSSLAENHILNSQMTLVNNLFSNMLINPMINLDMLIKLIQDNYLLIIDLINNHEINDTVSLLVDLEKKIDQETLAIQNDKQLKQLENYETPMSSAMVEAVESNQTSTSKDSANIQLDHAETNTNEESPADQDETNSTTTLDKSHIQKEIANNLPKVWRILIELLNTHQEQYENNDVNENFESCYKNIKTNTGKTHQVISVSQTFIRLKHLILEKNHLTNQLAKLKTLNNHLEIRLNHSEQRLNTVTTELKKTWNVVNKLKLQHKQLYTHEKILKYELKHKRNIINDLKIDLEYVREKWDLVKEKNEQNELDYKVLRKEFALRRLQYDGGRSTSESGISTDTEDDNVEIVETNDESEDDKSEVVETQSEHDVPHTNSVMSIEEDDQDEVEELESETNVSAINNEQEVERTEVTDNTSAVIPSRETIENEAVPVSVSPQEDIVDTITTSRTDHIESHQEINSSRETKEIPGTSDANVNYSQQFLNNKITIKTIGGKIKVVAEHISTEDKPEDKANLNEPSPCAHL</sequence>
<feature type="compositionally biased region" description="Basic and acidic residues" evidence="2">
    <location>
        <begin position="1151"/>
        <end position="1163"/>
    </location>
</feature>